<keyword evidence="1" id="KW-0812">Transmembrane</keyword>
<keyword evidence="1" id="KW-1133">Transmembrane helix</keyword>
<keyword evidence="1" id="KW-0472">Membrane</keyword>
<organism evidence="4">
    <name type="scientific">Trieres chinensis</name>
    <name type="common">Marine centric diatom</name>
    <name type="synonym">Odontella sinensis</name>
    <dbReference type="NCBI Taxonomy" id="1514140"/>
    <lineage>
        <taxon>Eukaryota</taxon>
        <taxon>Sar</taxon>
        <taxon>Stramenopiles</taxon>
        <taxon>Ochrophyta</taxon>
        <taxon>Bacillariophyta</taxon>
        <taxon>Mediophyceae</taxon>
        <taxon>Biddulphiophycidae</taxon>
        <taxon>Eupodiscales</taxon>
        <taxon>Parodontellaceae</taxon>
        <taxon>Trieres</taxon>
    </lineage>
</organism>
<dbReference type="AlphaFoldDB" id="A0A7S2A390"/>
<dbReference type="InterPro" id="IPR036249">
    <property type="entry name" value="Thioredoxin-like_sf"/>
</dbReference>
<gene>
    <name evidence="4" type="ORF">OSIN01602_LOCUS18512</name>
</gene>
<evidence type="ECO:0000256" key="1">
    <source>
        <dbReference type="SAM" id="Phobius"/>
    </source>
</evidence>
<dbReference type="EMBL" id="HBGO01032151">
    <property type="protein sequence ID" value="CAD9356551.1"/>
    <property type="molecule type" value="Transcribed_RNA"/>
</dbReference>
<proteinExistence type="predicted"/>
<dbReference type="SUPFAM" id="SSF52833">
    <property type="entry name" value="Thioredoxin-like"/>
    <property type="match status" value="1"/>
</dbReference>
<feature type="domain" description="Thioredoxin" evidence="3">
    <location>
        <begin position="24"/>
        <end position="138"/>
    </location>
</feature>
<dbReference type="GO" id="GO:0034976">
    <property type="term" value="P:response to endoplasmic reticulum stress"/>
    <property type="evidence" value="ECO:0007669"/>
    <property type="project" value="TreeGrafter"/>
</dbReference>
<dbReference type="InterPro" id="IPR013766">
    <property type="entry name" value="Thioredoxin_domain"/>
</dbReference>
<evidence type="ECO:0000256" key="2">
    <source>
        <dbReference type="SAM" id="SignalP"/>
    </source>
</evidence>
<sequence length="220" mass="24743">MRRRSSPARRAPTWVALLYVIPIFFPYVAAEVLQMTDATFDEDLDSAGGNMLVLFKAEQCGHCKRMAPDYERLSEDDDVRASGVTVAAIDVPRNRQSTVRFGVRGFPTLMHLRDGKFYRYRGPRAFRILKEWVTGGYRDQGGGEDIPEKPSSFSQTVMIGKAAWLELKDAAMGKSGMAGYLMVLLMGVLVMILGFTVWFFVVLLIWGVNSPETEEKEKKS</sequence>
<dbReference type="GO" id="GO:0015035">
    <property type="term" value="F:protein-disulfide reductase activity"/>
    <property type="evidence" value="ECO:0007669"/>
    <property type="project" value="TreeGrafter"/>
</dbReference>
<keyword evidence="2" id="KW-0732">Signal</keyword>
<accession>A0A7S2A390</accession>
<feature type="signal peptide" evidence="2">
    <location>
        <begin position="1"/>
        <end position="30"/>
    </location>
</feature>
<feature type="chain" id="PRO_5031126271" description="Thioredoxin domain-containing protein" evidence="2">
    <location>
        <begin position="31"/>
        <end position="220"/>
    </location>
</feature>
<evidence type="ECO:0000313" key="4">
    <source>
        <dbReference type="EMBL" id="CAD9356551.1"/>
    </source>
</evidence>
<dbReference type="PROSITE" id="PS51352">
    <property type="entry name" value="THIOREDOXIN_2"/>
    <property type="match status" value="1"/>
</dbReference>
<feature type="transmembrane region" description="Helical" evidence="1">
    <location>
        <begin position="180"/>
        <end position="208"/>
    </location>
</feature>
<dbReference type="Pfam" id="PF00085">
    <property type="entry name" value="Thioredoxin"/>
    <property type="match status" value="1"/>
</dbReference>
<reference evidence="4" key="1">
    <citation type="submission" date="2021-01" db="EMBL/GenBank/DDBJ databases">
        <authorList>
            <person name="Corre E."/>
            <person name="Pelletier E."/>
            <person name="Niang G."/>
            <person name="Scheremetjew M."/>
            <person name="Finn R."/>
            <person name="Kale V."/>
            <person name="Holt S."/>
            <person name="Cochrane G."/>
            <person name="Meng A."/>
            <person name="Brown T."/>
            <person name="Cohen L."/>
        </authorList>
    </citation>
    <scope>NUCLEOTIDE SEQUENCE</scope>
    <source>
        <strain evidence="4">Grunow 1884</strain>
    </source>
</reference>
<dbReference type="Gene3D" id="3.40.30.10">
    <property type="entry name" value="Glutaredoxin"/>
    <property type="match status" value="1"/>
</dbReference>
<evidence type="ECO:0000259" key="3">
    <source>
        <dbReference type="PROSITE" id="PS51352"/>
    </source>
</evidence>
<protein>
    <recommendedName>
        <fullName evidence="3">Thioredoxin domain-containing protein</fullName>
    </recommendedName>
</protein>
<name>A0A7S2A390_TRICV</name>
<dbReference type="GO" id="GO:0005788">
    <property type="term" value="C:endoplasmic reticulum lumen"/>
    <property type="evidence" value="ECO:0007669"/>
    <property type="project" value="TreeGrafter"/>
</dbReference>
<dbReference type="PANTHER" id="PTHR45815">
    <property type="entry name" value="PROTEIN DISULFIDE-ISOMERASE A6"/>
    <property type="match status" value="1"/>
</dbReference>
<dbReference type="PANTHER" id="PTHR45815:SF3">
    <property type="entry name" value="PROTEIN DISULFIDE-ISOMERASE A6"/>
    <property type="match status" value="1"/>
</dbReference>